<name>A0ACC0ZF91_9ROSI</name>
<accession>A0ACC0ZF91</accession>
<evidence type="ECO:0000313" key="1">
    <source>
        <dbReference type="EMBL" id="KAJ0049102.1"/>
    </source>
</evidence>
<sequence>MIKVAYLFHFTKLAYTMKVTEKCDVYSFGVSVLEVILGKHPRDVLAPFSGSFANMNIELDDMLDPRLPFPSLEVQNKLISIMDLTFLYLNASPQSRPTIQIVSRLLCN</sequence>
<comment type="caution">
    <text evidence="1">The sequence shown here is derived from an EMBL/GenBank/DDBJ whole genome shotgun (WGS) entry which is preliminary data.</text>
</comment>
<organism evidence="1 2">
    <name type="scientific">Pistacia integerrima</name>
    <dbReference type="NCBI Taxonomy" id="434235"/>
    <lineage>
        <taxon>Eukaryota</taxon>
        <taxon>Viridiplantae</taxon>
        <taxon>Streptophyta</taxon>
        <taxon>Embryophyta</taxon>
        <taxon>Tracheophyta</taxon>
        <taxon>Spermatophyta</taxon>
        <taxon>Magnoliopsida</taxon>
        <taxon>eudicotyledons</taxon>
        <taxon>Gunneridae</taxon>
        <taxon>Pentapetalae</taxon>
        <taxon>rosids</taxon>
        <taxon>malvids</taxon>
        <taxon>Sapindales</taxon>
        <taxon>Anacardiaceae</taxon>
        <taxon>Pistacia</taxon>
    </lineage>
</organism>
<dbReference type="EMBL" id="CM047737">
    <property type="protein sequence ID" value="KAJ0049102.1"/>
    <property type="molecule type" value="Genomic_DNA"/>
</dbReference>
<gene>
    <name evidence="1" type="ORF">Pint_16676</name>
</gene>
<reference evidence="2" key="1">
    <citation type="journal article" date="2023" name="G3 (Bethesda)">
        <title>Genome assembly and association tests identify interacting loci associated with vigor, precocity, and sex in interspecific pistachio rootstocks.</title>
        <authorList>
            <person name="Palmer W."/>
            <person name="Jacygrad E."/>
            <person name="Sagayaradj S."/>
            <person name="Cavanaugh K."/>
            <person name="Han R."/>
            <person name="Bertier L."/>
            <person name="Beede B."/>
            <person name="Kafkas S."/>
            <person name="Golino D."/>
            <person name="Preece J."/>
            <person name="Michelmore R."/>
        </authorList>
    </citation>
    <scope>NUCLEOTIDE SEQUENCE [LARGE SCALE GENOMIC DNA]</scope>
</reference>
<protein>
    <submittedName>
        <fullName evidence="1">Uncharacterized protein</fullName>
    </submittedName>
</protein>
<proteinExistence type="predicted"/>
<dbReference type="Proteomes" id="UP001163603">
    <property type="component" value="Chromosome 2"/>
</dbReference>
<keyword evidence="2" id="KW-1185">Reference proteome</keyword>
<evidence type="ECO:0000313" key="2">
    <source>
        <dbReference type="Proteomes" id="UP001163603"/>
    </source>
</evidence>